<dbReference type="PROSITE" id="PS50109">
    <property type="entry name" value="HIS_KIN"/>
    <property type="match status" value="1"/>
</dbReference>
<sequence length="489" mass="53439">MMSEIDEVRLEPCAPGKLDPAELRTLFLFEKLSDEQLAWLAEHGCTQRVASGGLVLREGDPAVSFFVLLSGTVALSRRVGEDDVTTVRTEQRGVYMGATQAYVRDDGVPRKYAASMRALSDSEFFVLSADDFGSLMREWFPMAIHLLEGLTLGLQNTQAAIGERQRLAALGALSAGLMHELNNPAAAAARATSALRQRVAAMRMKLGKLAAGKVAPDRLTALLELQEEVIERAAKAPALTAMQTADLEDELGDWMDERNITGGWDVAPIFAQGNIDTECLTELESRLDSPELLDQAIHWIGYALETEQLMSDIEDATGRVSSLVLAAKQYSHLDRAAHQWIDVHVGLDSTLVMLTHKIGEGVRVVKEYDRELPEVPAHPAELNQVWTNLIDNAVQAMNGAGTLTIRTYREDDRLVVSVGDTGPGMPPEIRKRIFEPFFTTKAVGEGTGLGLDISYRIVVNGHGGDIHVETKPGDTRFLVRLPFAEPSSA</sequence>
<dbReference type="Pfam" id="PF00027">
    <property type="entry name" value="cNMP_binding"/>
    <property type="match status" value="1"/>
</dbReference>
<keyword evidence="4" id="KW-0902">Two-component regulatory system</keyword>
<dbReference type="PANTHER" id="PTHR43065">
    <property type="entry name" value="SENSOR HISTIDINE KINASE"/>
    <property type="match status" value="1"/>
</dbReference>
<evidence type="ECO:0000256" key="1">
    <source>
        <dbReference type="ARBA" id="ARBA00000085"/>
    </source>
</evidence>
<dbReference type="EMBL" id="JASCTH010000014">
    <property type="protein sequence ID" value="MDI6101285.1"/>
    <property type="molecule type" value="Genomic_DNA"/>
</dbReference>
<dbReference type="InterPro" id="IPR003594">
    <property type="entry name" value="HATPase_dom"/>
</dbReference>
<accession>A0ABT6WNR4</accession>
<comment type="caution">
    <text evidence="7">The sequence shown here is derived from an EMBL/GenBank/DDBJ whole genome shotgun (WGS) entry which is preliminary data.</text>
</comment>
<protein>
    <recommendedName>
        <fullName evidence="2">histidine kinase</fullName>
        <ecNumber evidence="2">2.7.13.3</ecNumber>
    </recommendedName>
</protein>
<proteinExistence type="predicted"/>
<dbReference type="GO" id="GO:0005524">
    <property type="term" value="F:ATP binding"/>
    <property type="evidence" value="ECO:0007669"/>
    <property type="project" value="UniProtKB-KW"/>
</dbReference>
<keyword evidence="3" id="KW-0808">Transferase</keyword>
<dbReference type="PRINTS" id="PR00344">
    <property type="entry name" value="BCTRLSENSOR"/>
</dbReference>
<dbReference type="SUPFAM" id="SSF55874">
    <property type="entry name" value="ATPase domain of HSP90 chaperone/DNA topoisomerase II/histidine kinase"/>
    <property type="match status" value="1"/>
</dbReference>
<evidence type="ECO:0000256" key="4">
    <source>
        <dbReference type="ARBA" id="ARBA00023012"/>
    </source>
</evidence>
<evidence type="ECO:0000313" key="8">
    <source>
        <dbReference type="Proteomes" id="UP001241758"/>
    </source>
</evidence>
<keyword evidence="8" id="KW-1185">Reference proteome</keyword>
<keyword evidence="3" id="KW-0418">Kinase</keyword>
<name>A0ABT6WNR4_9ACTN</name>
<dbReference type="InterPro" id="IPR004358">
    <property type="entry name" value="Sig_transdc_His_kin-like_C"/>
</dbReference>
<feature type="domain" description="Cyclic nucleotide-binding" evidence="5">
    <location>
        <begin position="28"/>
        <end position="136"/>
    </location>
</feature>
<dbReference type="InterPro" id="IPR014710">
    <property type="entry name" value="RmlC-like_jellyroll"/>
</dbReference>
<dbReference type="Gene3D" id="2.60.120.10">
    <property type="entry name" value="Jelly Rolls"/>
    <property type="match status" value="1"/>
</dbReference>
<gene>
    <name evidence="7" type="ORF">QLQ12_21965</name>
</gene>
<dbReference type="PANTHER" id="PTHR43065:SF48">
    <property type="entry name" value="HISTIDINE KINASE"/>
    <property type="match status" value="1"/>
</dbReference>
<dbReference type="Gene3D" id="3.30.565.10">
    <property type="entry name" value="Histidine kinase-like ATPase, C-terminal domain"/>
    <property type="match status" value="1"/>
</dbReference>
<comment type="catalytic activity">
    <reaction evidence="1">
        <text>ATP + protein L-histidine = ADP + protein N-phospho-L-histidine.</text>
        <dbReference type="EC" id="2.7.13.3"/>
    </reaction>
</comment>
<dbReference type="PROSITE" id="PS50042">
    <property type="entry name" value="CNMP_BINDING_3"/>
    <property type="match status" value="1"/>
</dbReference>
<organism evidence="7 8">
    <name type="scientific">Actinoplanes sandaracinus</name>
    <dbReference type="NCBI Taxonomy" id="3045177"/>
    <lineage>
        <taxon>Bacteria</taxon>
        <taxon>Bacillati</taxon>
        <taxon>Actinomycetota</taxon>
        <taxon>Actinomycetes</taxon>
        <taxon>Micromonosporales</taxon>
        <taxon>Micromonosporaceae</taxon>
        <taxon>Actinoplanes</taxon>
    </lineage>
</organism>
<dbReference type="InterPro" id="IPR018490">
    <property type="entry name" value="cNMP-bd_dom_sf"/>
</dbReference>
<dbReference type="SMART" id="SM00387">
    <property type="entry name" value="HATPase_c"/>
    <property type="match status" value="1"/>
</dbReference>
<dbReference type="Gene3D" id="1.10.287.130">
    <property type="match status" value="1"/>
</dbReference>
<dbReference type="SUPFAM" id="SSF51206">
    <property type="entry name" value="cAMP-binding domain-like"/>
    <property type="match status" value="1"/>
</dbReference>
<evidence type="ECO:0000256" key="3">
    <source>
        <dbReference type="ARBA" id="ARBA00022777"/>
    </source>
</evidence>
<feature type="domain" description="Histidine kinase" evidence="6">
    <location>
        <begin position="360"/>
        <end position="485"/>
    </location>
</feature>
<dbReference type="InterPro" id="IPR005467">
    <property type="entry name" value="His_kinase_dom"/>
</dbReference>
<evidence type="ECO:0000259" key="5">
    <source>
        <dbReference type="PROSITE" id="PS50042"/>
    </source>
</evidence>
<reference evidence="7 8" key="1">
    <citation type="submission" date="2023-05" db="EMBL/GenBank/DDBJ databases">
        <title>Actinoplanes sp. NEAU-A12 genome sequencing.</title>
        <authorList>
            <person name="Wang Z.-S."/>
        </authorList>
    </citation>
    <scope>NUCLEOTIDE SEQUENCE [LARGE SCALE GENOMIC DNA]</scope>
    <source>
        <strain evidence="7 8">NEAU-A12</strain>
    </source>
</reference>
<dbReference type="SMART" id="SM00100">
    <property type="entry name" value="cNMP"/>
    <property type="match status" value="1"/>
</dbReference>
<dbReference type="Proteomes" id="UP001241758">
    <property type="component" value="Unassembled WGS sequence"/>
</dbReference>
<dbReference type="InterPro" id="IPR036890">
    <property type="entry name" value="HATPase_C_sf"/>
</dbReference>
<keyword evidence="7" id="KW-0547">Nucleotide-binding</keyword>
<dbReference type="EC" id="2.7.13.3" evidence="2"/>
<dbReference type="CDD" id="cd00038">
    <property type="entry name" value="CAP_ED"/>
    <property type="match status" value="1"/>
</dbReference>
<evidence type="ECO:0000313" key="7">
    <source>
        <dbReference type="EMBL" id="MDI6101285.1"/>
    </source>
</evidence>
<dbReference type="RefSeq" id="WP_282762157.1">
    <property type="nucleotide sequence ID" value="NZ_JASCTH010000014.1"/>
</dbReference>
<evidence type="ECO:0000259" key="6">
    <source>
        <dbReference type="PROSITE" id="PS50109"/>
    </source>
</evidence>
<dbReference type="Pfam" id="PF02518">
    <property type="entry name" value="HATPase_c"/>
    <property type="match status" value="1"/>
</dbReference>
<dbReference type="InterPro" id="IPR000595">
    <property type="entry name" value="cNMP-bd_dom"/>
</dbReference>
<keyword evidence="7" id="KW-0067">ATP-binding</keyword>
<evidence type="ECO:0000256" key="2">
    <source>
        <dbReference type="ARBA" id="ARBA00012438"/>
    </source>
</evidence>